<evidence type="ECO:0000313" key="3">
    <source>
        <dbReference type="Proteomes" id="UP000441358"/>
    </source>
</evidence>
<dbReference type="AlphaFoldDB" id="A0A395Z0H8"/>
<evidence type="ECO:0000313" key="1">
    <source>
        <dbReference type="EMBL" id="MRY92365.1"/>
    </source>
</evidence>
<evidence type="ECO:0000313" key="4">
    <source>
        <dbReference type="Proteomes" id="UP000461276"/>
    </source>
</evidence>
<protein>
    <submittedName>
        <fullName evidence="1">Uncharacterized protein</fullName>
    </submittedName>
</protein>
<comment type="caution">
    <text evidence="1">The sequence shown here is derived from an EMBL/GenBank/DDBJ whole genome shotgun (WGS) entry which is preliminary data.</text>
</comment>
<dbReference type="RefSeq" id="WP_005857482.1">
    <property type="nucleotide sequence ID" value="NZ_BQOC01000001.1"/>
</dbReference>
<accession>A0A395Z0H8</accession>
<gene>
    <name evidence="2" type="ORF">GKD66_00980</name>
    <name evidence="1" type="ORF">GKD67_03725</name>
</gene>
<proteinExistence type="predicted"/>
<dbReference type="EMBL" id="WKMC01000001">
    <property type="protein sequence ID" value="MRZ48834.1"/>
    <property type="molecule type" value="Genomic_DNA"/>
</dbReference>
<organism evidence="1 4">
    <name type="scientific">Parabacteroides distasonis</name>
    <dbReference type="NCBI Taxonomy" id="823"/>
    <lineage>
        <taxon>Bacteria</taxon>
        <taxon>Pseudomonadati</taxon>
        <taxon>Bacteroidota</taxon>
        <taxon>Bacteroidia</taxon>
        <taxon>Bacteroidales</taxon>
        <taxon>Tannerellaceae</taxon>
        <taxon>Parabacteroides</taxon>
    </lineage>
</organism>
<reference evidence="3 4" key="1">
    <citation type="journal article" date="2019" name="Nat. Med.">
        <title>A library of human gut bacterial isolates paired with longitudinal multiomics data enables mechanistic microbiome research.</title>
        <authorList>
            <person name="Poyet M."/>
            <person name="Groussin M."/>
            <person name="Gibbons S.M."/>
            <person name="Avila-Pacheco J."/>
            <person name="Jiang X."/>
            <person name="Kearney S.M."/>
            <person name="Perrotta A.R."/>
            <person name="Berdy B."/>
            <person name="Zhao S."/>
            <person name="Lieberman T.D."/>
            <person name="Swanson P.K."/>
            <person name="Smith M."/>
            <person name="Roesemann S."/>
            <person name="Alexander J.E."/>
            <person name="Rich S.A."/>
            <person name="Livny J."/>
            <person name="Vlamakis H."/>
            <person name="Clish C."/>
            <person name="Bullock K."/>
            <person name="Deik A."/>
            <person name="Scott J."/>
            <person name="Pierce K.A."/>
            <person name="Xavier R.J."/>
            <person name="Alm E.J."/>
        </authorList>
    </citation>
    <scope>NUCLEOTIDE SEQUENCE [LARGE SCALE GENOMIC DNA]</scope>
    <source>
        <strain evidence="2 3">BIOML-A32</strain>
        <strain evidence="1 4">BIOML-A9</strain>
    </source>
</reference>
<dbReference type="Proteomes" id="UP000461276">
    <property type="component" value="Unassembled WGS sequence"/>
</dbReference>
<sequence>MKRFKEIKDLLENVYFINEEAQLVVTFLENIGFSKPEKLVHDELGTLCGDREVMPAVDFFQECTGRKIDDRYSLSTVLVMAIDDYVSQLKELKEEQYRSNEQARKDQDIVRSHDKQYKEILMWFVFLALTSEDSLGDVFEDLKRKDEEVALNVLEAMNCIVR</sequence>
<name>A0A395Z0H8_PARDI</name>
<dbReference type="EMBL" id="WKMY01000001">
    <property type="protein sequence ID" value="MRY92365.1"/>
    <property type="molecule type" value="Genomic_DNA"/>
</dbReference>
<evidence type="ECO:0000313" key="2">
    <source>
        <dbReference type="EMBL" id="MRZ48834.1"/>
    </source>
</evidence>
<dbReference type="Proteomes" id="UP000441358">
    <property type="component" value="Unassembled WGS sequence"/>
</dbReference>